<dbReference type="EMBL" id="JAHESC010000002">
    <property type="protein sequence ID" value="MBT1685366.1"/>
    <property type="molecule type" value="Genomic_DNA"/>
</dbReference>
<keyword evidence="1" id="KW-1133">Transmembrane helix</keyword>
<keyword evidence="1" id="KW-0812">Transmembrane</keyword>
<dbReference type="Proteomes" id="UP001319180">
    <property type="component" value="Unassembled WGS sequence"/>
</dbReference>
<comment type="caution">
    <text evidence="2">The sequence shown here is derived from an EMBL/GenBank/DDBJ whole genome shotgun (WGS) entry which is preliminary data.</text>
</comment>
<evidence type="ECO:0008006" key="4">
    <source>
        <dbReference type="Google" id="ProtNLM"/>
    </source>
</evidence>
<reference evidence="2 3" key="1">
    <citation type="submission" date="2021-05" db="EMBL/GenBank/DDBJ databases">
        <title>A Polyphasic approach of four new species of the genus Ohtaekwangia: Ohtaekwangia histidinii sp. nov., Ohtaekwangia cretensis sp. nov., Ohtaekwangia indiensis sp. nov., Ohtaekwangia reichenbachii sp. nov. from diverse environment.</title>
        <authorList>
            <person name="Octaviana S."/>
        </authorList>
    </citation>
    <scope>NUCLEOTIDE SEQUENCE [LARGE SCALE GENOMIC DNA]</scope>
    <source>
        <strain evidence="2 3">PWU37</strain>
    </source>
</reference>
<evidence type="ECO:0000313" key="3">
    <source>
        <dbReference type="Proteomes" id="UP001319180"/>
    </source>
</evidence>
<proteinExistence type="predicted"/>
<evidence type="ECO:0000256" key="1">
    <source>
        <dbReference type="SAM" id="Phobius"/>
    </source>
</evidence>
<organism evidence="2 3">
    <name type="scientific">Dawidia soli</name>
    <dbReference type="NCBI Taxonomy" id="2782352"/>
    <lineage>
        <taxon>Bacteria</taxon>
        <taxon>Pseudomonadati</taxon>
        <taxon>Bacteroidota</taxon>
        <taxon>Cytophagia</taxon>
        <taxon>Cytophagales</taxon>
        <taxon>Chryseotaleaceae</taxon>
        <taxon>Dawidia</taxon>
    </lineage>
</organism>
<sequence length="161" mass="18937">MIVKTKNYKLEKKTYISLALKSVLKKQGWIAAAAAVAICLLYIWIASIWWFIVAFVGLGLYLLFWWVQFYGVTQLEQGKMLFEKFHYEISSQQILMKINPREGMPLKWEQIQTAQIGEDFFALFVNKAQIIYWPFKIFNTDNERKFVASILEKKGLVKPKK</sequence>
<gene>
    <name evidence="2" type="ORF">KK078_02300</name>
</gene>
<keyword evidence="3" id="KW-1185">Reference proteome</keyword>
<protein>
    <recommendedName>
        <fullName evidence="4">YcxB-like protein domain-containing protein</fullName>
    </recommendedName>
</protein>
<accession>A0AAP2D4V5</accession>
<evidence type="ECO:0000313" key="2">
    <source>
        <dbReference type="EMBL" id="MBT1685366.1"/>
    </source>
</evidence>
<dbReference type="RefSeq" id="WP_254088615.1">
    <property type="nucleotide sequence ID" value="NZ_JAHESC010000002.1"/>
</dbReference>
<name>A0AAP2D4V5_9BACT</name>
<keyword evidence="1" id="KW-0472">Membrane</keyword>
<feature type="transmembrane region" description="Helical" evidence="1">
    <location>
        <begin position="28"/>
        <end position="45"/>
    </location>
</feature>
<feature type="transmembrane region" description="Helical" evidence="1">
    <location>
        <begin position="51"/>
        <end position="72"/>
    </location>
</feature>
<dbReference type="AlphaFoldDB" id="A0AAP2D4V5"/>